<protein>
    <submittedName>
        <fullName evidence="1">Uncharacterized protein</fullName>
    </submittedName>
</protein>
<organism evidence="1 2">
    <name type="scientific">Polarella glacialis</name>
    <name type="common">Dinoflagellate</name>
    <dbReference type="NCBI Taxonomy" id="89957"/>
    <lineage>
        <taxon>Eukaryota</taxon>
        <taxon>Sar</taxon>
        <taxon>Alveolata</taxon>
        <taxon>Dinophyceae</taxon>
        <taxon>Suessiales</taxon>
        <taxon>Suessiaceae</taxon>
        <taxon>Polarella</taxon>
    </lineage>
</organism>
<name>A0A813I120_POLGL</name>
<gene>
    <name evidence="1" type="ORF">PGLA2088_LOCUS2741</name>
</gene>
<proteinExistence type="predicted"/>
<dbReference type="AlphaFoldDB" id="A0A813I120"/>
<dbReference type="InterPro" id="IPR011990">
    <property type="entry name" value="TPR-like_helical_dom_sf"/>
</dbReference>
<sequence length="215" mass="22531">ASLFGKVAEDLLSRNADGSQVHELKLARALQGLAHLRAGRTHEASVALSAAFSVGVGLFGSSAEVGNAGVGLRTLQQSITANLATAKVLQGDLAAASSLLESALQEAGDGFLSAEILCSAAYLKMATLDYETAKDHLQQALDMEQDCPTVLLRMGYLLLCQQDFDGAVQFLQKCIRQPAGSLTFSSADMGTAHIYLCIAWHCRAAAQAPNAGCCE</sequence>
<dbReference type="SMART" id="SM00028">
    <property type="entry name" value="TPR"/>
    <property type="match status" value="2"/>
</dbReference>
<accession>A0A813I120</accession>
<dbReference type="EMBL" id="CAJNNW010002267">
    <property type="protein sequence ID" value="CAE8644086.1"/>
    <property type="molecule type" value="Genomic_DNA"/>
</dbReference>
<dbReference type="SUPFAM" id="SSF48452">
    <property type="entry name" value="TPR-like"/>
    <property type="match status" value="1"/>
</dbReference>
<dbReference type="Proteomes" id="UP000626109">
    <property type="component" value="Unassembled WGS sequence"/>
</dbReference>
<evidence type="ECO:0000313" key="2">
    <source>
        <dbReference type="Proteomes" id="UP000626109"/>
    </source>
</evidence>
<reference evidence="1" key="1">
    <citation type="submission" date="2021-02" db="EMBL/GenBank/DDBJ databases">
        <authorList>
            <person name="Dougan E. K."/>
            <person name="Rhodes N."/>
            <person name="Thang M."/>
            <person name="Chan C."/>
        </authorList>
    </citation>
    <scope>NUCLEOTIDE SEQUENCE</scope>
</reference>
<feature type="non-terminal residue" evidence="1">
    <location>
        <position position="215"/>
    </location>
</feature>
<dbReference type="InterPro" id="IPR019734">
    <property type="entry name" value="TPR_rpt"/>
</dbReference>
<comment type="caution">
    <text evidence="1">The sequence shown here is derived from an EMBL/GenBank/DDBJ whole genome shotgun (WGS) entry which is preliminary data.</text>
</comment>
<evidence type="ECO:0000313" key="1">
    <source>
        <dbReference type="EMBL" id="CAE8644086.1"/>
    </source>
</evidence>
<feature type="non-terminal residue" evidence="1">
    <location>
        <position position="1"/>
    </location>
</feature>
<dbReference type="Gene3D" id="1.25.40.10">
    <property type="entry name" value="Tetratricopeptide repeat domain"/>
    <property type="match status" value="1"/>
</dbReference>